<gene>
    <name evidence="5" type="ORF">C8256_06800</name>
</gene>
<dbReference type="InterPro" id="IPR052715">
    <property type="entry name" value="RAYT_transposase"/>
</dbReference>
<evidence type="ECO:0000313" key="5">
    <source>
        <dbReference type="EMBL" id="PSR47351.1"/>
    </source>
</evidence>
<dbReference type="GO" id="GO:0006313">
    <property type="term" value="P:DNA transposition"/>
    <property type="evidence" value="ECO:0007669"/>
    <property type="project" value="InterPro"/>
</dbReference>
<dbReference type="Proteomes" id="UP000240892">
    <property type="component" value="Unassembled WGS sequence"/>
</dbReference>
<dbReference type="GO" id="GO:0004803">
    <property type="term" value="F:transposase activity"/>
    <property type="evidence" value="ECO:0007669"/>
    <property type="project" value="InterPro"/>
</dbReference>
<feature type="domain" description="Transposase IS200-like" evidence="4">
    <location>
        <begin position="9"/>
        <end position="119"/>
    </location>
</feature>
<evidence type="ECO:0000256" key="1">
    <source>
        <dbReference type="ARBA" id="ARBA00022578"/>
    </source>
</evidence>
<keyword evidence="2" id="KW-0238">DNA-binding</keyword>
<name>A0A2T2Y4B6_9ENTR</name>
<evidence type="ECO:0000313" key="6">
    <source>
        <dbReference type="Proteomes" id="UP000240892"/>
    </source>
</evidence>
<comment type="similarity">
    <text evidence="3">Belongs to the transposase 17 family. RAYT subfamily.</text>
</comment>
<organism evidence="5 6">
    <name type="scientific">Kluyvera genomosp. 2</name>
    <dbReference type="NCBI Taxonomy" id="2774054"/>
    <lineage>
        <taxon>Bacteria</taxon>
        <taxon>Pseudomonadati</taxon>
        <taxon>Pseudomonadota</taxon>
        <taxon>Gammaproteobacteria</taxon>
        <taxon>Enterobacterales</taxon>
        <taxon>Enterobacteriaceae</taxon>
        <taxon>Kluyvera</taxon>
    </lineage>
</organism>
<protein>
    <submittedName>
        <fullName evidence="5">Transposase</fullName>
    </submittedName>
</protein>
<comment type="caution">
    <text evidence="5">The sequence shown here is derived from an EMBL/GenBank/DDBJ whole genome shotgun (WGS) entry which is preliminary data.</text>
</comment>
<dbReference type="AlphaFoldDB" id="A0A2T2Y4B6"/>
<evidence type="ECO:0000256" key="2">
    <source>
        <dbReference type="ARBA" id="ARBA00023125"/>
    </source>
</evidence>
<keyword evidence="1" id="KW-0815">Transposition</keyword>
<dbReference type="PANTHER" id="PTHR36966">
    <property type="entry name" value="REP-ASSOCIATED TYROSINE TRANSPOSASE"/>
    <property type="match status" value="1"/>
</dbReference>
<dbReference type="RefSeq" id="WP_106925223.1">
    <property type="nucleotide sequence ID" value="NZ_CABMMU010000004.1"/>
</dbReference>
<accession>A0A2T2Y4B6</accession>
<evidence type="ECO:0000256" key="3">
    <source>
        <dbReference type="ARBA" id="ARBA00061320"/>
    </source>
</evidence>
<evidence type="ECO:0000259" key="4">
    <source>
        <dbReference type="SMART" id="SM01321"/>
    </source>
</evidence>
<dbReference type="NCBIfam" id="NF047646">
    <property type="entry name" value="REP_Tyr_transpos"/>
    <property type="match status" value="1"/>
</dbReference>
<dbReference type="SUPFAM" id="SSF143422">
    <property type="entry name" value="Transposase IS200-like"/>
    <property type="match status" value="1"/>
</dbReference>
<dbReference type="EMBL" id="PYHO01000004">
    <property type="protein sequence ID" value="PSR47351.1"/>
    <property type="molecule type" value="Genomic_DNA"/>
</dbReference>
<reference evidence="5 6" key="1">
    <citation type="submission" date="2018-03" db="EMBL/GenBank/DDBJ databases">
        <title>First report of an OXA-48+CTX-M-M-producing Kluyvera ascorbata clone recovered from patients admitted in a University Hospital in Madrid, Spain.</title>
        <authorList>
            <person name="Hernandez-Garcia M."/>
            <person name="Leon-Sampedro R."/>
            <person name="Perez-Viso B."/>
            <person name="Morosini M.I."/>
            <person name="Lopez-Fresnena N."/>
            <person name="Coque T.M."/>
            <person name="Bonten M."/>
            <person name="Malhotra-Kumar S."/>
            <person name="Ruiz-Garbajosa P."/>
            <person name="Canton R."/>
        </authorList>
    </citation>
    <scope>NUCLEOTIDE SEQUENCE [LARGE SCALE GENOMIC DNA]</scope>
    <source>
        <strain evidence="5 6">KA2</strain>
    </source>
</reference>
<proteinExistence type="inferred from homology"/>
<dbReference type="InterPro" id="IPR002686">
    <property type="entry name" value="Transposase_17"/>
</dbReference>
<keyword evidence="6" id="KW-1185">Reference proteome</keyword>
<dbReference type="PANTHER" id="PTHR36966:SF1">
    <property type="entry name" value="REP-ASSOCIATED TYROSINE TRANSPOSASE"/>
    <property type="match status" value="1"/>
</dbReference>
<dbReference type="InterPro" id="IPR036515">
    <property type="entry name" value="Transposase_17_sf"/>
</dbReference>
<dbReference type="SMART" id="SM01321">
    <property type="entry name" value="Y1_Tnp"/>
    <property type="match status" value="1"/>
</dbReference>
<sequence length="163" mass="19983">MSNYRRHYINGGTWFFTVNLKDRQSDLLIRNIAELRAAVRVVKRIKPFYIDAWVILPEHLHCIWTLPANDCDFSSRWREIKKRFTQSLLHQTVWQPRFWEHTIRDERDYRRHIDYIYINPIKHGWVSRVQDWPFSTFHRHVREGVYPVDWAGELMDLETGERC</sequence>
<dbReference type="FunFam" id="3.30.70.1290:FF:000001">
    <property type="entry name" value="REP-associated tyrosine transposase"/>
    <property type="match status" value="1"/>
</dbReference>
<dbReference type="GO" id="GO:0043565">
    <property type="term" value="F:sequence-specific DNA binding"/>
    <property type="evidence" value="ECO:0007669"/>
    <property type="project" value="TreeGrafter"/>
</dbReference>
<dbReference type="Gene3D" id="3.30.70.1290">
    <property type="entry name" value="Transposase IS200-like"/>
    <property type="match status" value="1"/>
</dbReference>